<dbReference type="Proteomes" id="UP000292372">
    <property type="component" value="Unassembled WGS sequence"/>
</dbReference>
<keyword evidence="1" id="KW-0472">Membrane</keyword>
<comment type="caution">
    <text evidence="2">The sequence shown here is derived from an EMBL/GenBank/DDBJ whole genome shotgun (WGS) entry which is preliminary data.</text>
</comment>
<dbReference type="RefSeq" id="WP_130936622.1">
    <property type="nucleotide sequence ID" value="NZ_BMEE01000002.1"/>
</dbReference>
<accession>A0A4Q9FQW2</accession>
<organism evidence="2 3">
    <name type="scientific">Hyunsoonleella pacifica</name>
    <dbReference type="NCBI Taxonomy" id="1080224"/>
    <lineage>
        <taxon>Bacteria</taxon>
        <taxon>Pseudomonadati</taxon>
        <taxon>Bacteroidota</taxon>
        <taxon>Flavobacteriia</taxon>
        <taxon>Flavobacteriales</taxon>
        <taxon>Flavobacteriaceae</taxon>
    </lineage>
</organism>
<feature type="transmembrane region" description="Helical" evidence="1">
    <location>
        <begin position="6"/>
        <end position="24"/>
    </location>
</feature>
<keyword evidence="1" id="KW-0812">Transmembrane</keyword>
<evidence type="ECO:0000313" key="3">
    <source>
        <dbReference type="Proteomes" id="UP000292372"/>
    </source>
</evidence>
<evidence type="ECO:0000256" key="1">
    <source>
        <dbReference type="SAM" id="Phobius"/>
    </source>
</evidence>
<dbReference type="EMBL" id="SIRS01000003">
    <property type="protein sequence ID" value="TBN16641.1"/>
    <property type="molecule type" value="Genomic_DNA"/>
</dbReference>
<name>A0A4Q9FQW2_9FLAO</name>
<evidence type="ECO:0000313" key="2">
    <source>
        <dbReference type="EMBL" id="TBN16641.1"/>
    </source>
</evidence>
<keyword evidence="1" id="KW-1133">Transmembrane helix</keyword>
<proteinExistence type="predicted"/>
<dbReference type="AlphaFoldDB" id="A0A4Q9FQW2"/>
<sequence>MENISTILLAVVLFLIITLLWWKLTNRYVKKIHGKKMFNQWGTRMFYWTGSIMVSGLLTVFVLKLF</sequence>
<reference evidence="2 3" key="1">
    <citation type="journal article" date="2015" name="Int. J. Syst. Evol. Microbiol.">
        <title>Hyunsoonleella pacifica sp. nov., isolated from seawater of South Pacific Gyre.</title>
        <authorList>
            <person name="Gao X."/>
            <person name="Zhang Z."/>
            <person name="Dai X."/>
            <person name="Zhang X.H."/>
        </authorList>
    </citation>
    <scope>NUCLEOTIDE SEQUENCE [LARGE SCALE GENOMIC DNA]</scope>
    <source>
        <strain evidence="2 3">SW033</strain>
    </source>
</reference>
<protein>
    <submittedName>
        <fullName evidence="2">Uncharacterized protein</fullName>
    </submittedName>
</protein>
<gene>
    <name evidence="2" type="ORF">EYD46_08380</name>
</gene>
<keyword evidence="3" id="KW-1185">Reference proteome</keyword>
<dbReference type="OrthoDB" id="1450918at2"/>
<feature type="transmembrane region" description="Helical" evidence="1">
    <location>
        <begin position="45"/>
        <end position="63"/>
    </location>
</feature>